<dbReference type="EC" id="1.14.14.1" evidence="12"/>
<dbReference type="SUPFAM" id="SSF48264">
    <property type="entry name" value="Cytochrome P450"/>
    <property type="match status" value="1"/>
</dbReference>
<keyword evidence="9" id="KW-0472">Membrane</keyword>
<evidence type="ECO:0000256" key="10">
    <source>
        <dbReference type="PIRSR" id="PIRSR602401-1"/>
    </source>
</evidence>
<evidence type="ECO:0000256" key="9">
    <source>
        <dbReference type="ARBA" id="ARBA00023136"/>
    </source>
</evidence>
<comment type="function">
    <text evidence="12">Cytochromes P450 are a group of heme-thiolate monooxygenases. They oxidize a variety of structurally unrelated compounds, including steroids, fatty acids, and xenobiotics.</text>
</comment>
<dbReference type="Proteomes" id="UP000186698">
    <property type="component" value="Chromosome 1S"/>
</dbReference>
<keyword evidence="6 11" id="KW-0560">Oxidoreductase</keyword>
<dbReference type="KEGG" id="xla:108706406"/>
<dbReference type="PRINTS" id="PR01683">
    <property type="entry name" value="EP450ICYP1A"/>
</dbReference>
<comment type="similarity">
    <text evidence="3 11">Belongs to the cytochrome P450 family.</text>
</comment>
<evidence type="ECO:0000256" key="4">
    <source>
        <dbReference type="ARBA" id="ARBA00022617"/>
    </source>
</evidence>
<dbReference type="GO" id="GO:0020037">
    <property type="term" value="F:heme binding"/>
    <property type="evidence" value="ECO:0007669"/>
    <property type="project" value="UniProtKB-UniRule"/>
</dbReference>
<evidence type="ECO:0000256" key="7">
    <source>
        <dbReference type="ARBA" id="ARBA00023004"/>
    </source>
</evidence>
<evidence type="ECO:0000256" key="12">
    <source>
        <dbReference type="RuleBase" id="RU368045"/>
    </source>
</evidence>
<dbReference type="PaxDb" id="8355-A0A1L8HP70"/>
<keyword evidence="13" id="KW-1185">Reference proteome</keyword>
<evidence type="ECO:0000256" key="2">
    <source>
        <dbReference type="ARBA" id="ARBA00004308"/>
    </source>
</evidence>
<evidence type="ECO:0000256" key="5">
    <source>
        <dbReference type="ARBA" id="ARBA00022723"/>
    </source>
</evidence>
<dbReference type="PRINTS" id="PR00385">
    <property type="entry name" value="P450"/>
</dbReference>
<dbReference type="OrthoDB" id="1055148at2759"/>
<keyword evidence="12" id="KW-0492">Microsome</keyword>
<dbReference type="GeneID" id="108706406"/>
<proteinExistence type="inferred from homology"/>
<keyword evidence="7 10" id="KW-0408">Iron</keyword>
<evidence type="ECO:0000313" key="14">
    <source>
        <dbReference type="RefSeq" id="XP_018098383.2"/>
    </source>
</evidence>
<dbReference type="Gene3D" id="1.10.630.10">
    <property type="entry name" value="Cytochrome P450"/>
    <property type="match status" value="1"/>
</dbReference>
<dbReference type="InterPro" id="IPR002401">
    <property type="entry name" value="Cyt_P450_E_grp-I"/>
</dbReference>
<protein>
    <recommendedName>
        <fullName evidence="12">Cytochrome P450 1A</fullName>
        <ecNumber evidence="12">1.14.14.1</ecNumber>
    </recommendedName>
</protein>
<dbReference type="InterPro" id="IPR008066">
    <property type="entry name" value="Cyt_P450_E_grp-I_CYP1"/>
</dbReference>
<accession>A0A1L8HP70</accession>
<dbReference type="RefSeq" id="XP_018098383.2">
    <property type="nucleotide sequence ID" value="XM_018242894.2"/>
</dbReference>
<dbReference type="AlphaFoldDB" id="A0A1L8HP70"/>
<keyword evidence="12" id="KW-0256">Endoplasmic reticulum</keyword>
<dbReference type="OMA" id="TCAMANV"/>
<evidence type="ECO:0000256" key="1">
    <source>
        <dbReference type="ARBA" id="ARBA00001971"/>
    </source>
</evidence>
<dbReference type="InterPro" id="IPR036396">
    <property type="entry name" value="Cyt_P450_sf"/>
</dbReference>
<reference evidence="14" key="1">
    <citation type="submission" date="2025-08" db="UniProtKB">
        <authorList>
            <consortium name="RefSeq"/>
        </authorList>
    </citation>
    <scope>IDENTIFICATION</scope>
    <source>
        <strain evidence="14">J_2021</strain>
        <tissue evidence="14">Erythrocytes</tissue>
    </source>
</reference>
<feature type="binding site" description="axial binding residue" evidence="10">
    <location>
        <position position="456"/>
    </location>
    <ligand>
        <name>heme</name>
        <dbReference type="ChEBI" id="CHEBI:30413"/>
    </ligand>
    <ligandPart>
        <name>Fe</name>
        <dbReference type="ChEBI" id="CHEBI:18248"/>
    </ligandPart>
</feature>
<dbReference type="Pfam" id="PF00067">
    <property type="entry name" value="p450"/>
    <property type="match status" value="1"/>
</dbReference>
<dbReference type="PROSITE" id="PS00086">
    <property type="entry name" value="CYTOCHROME_P450"/>
    <property type="match status" value="1"/>
</dbReference>
<dbReference type="PANTHER" id="PTHR24289:SF22">
    <property type="entry name" value="CYTOCHROME P450 1A"/>
    <property type="match status" value="1"/>
</dbReference>
<keyword evidence="5 10" id="KW-0479">Metal-binding</keyword>
<dbReference type="GO" id="GO:0005789">
    <property type="term" value="C:endoplasmic reticulum membrane"/>
    <property type="evidence" value="ECO:0007669"/>
    <property type="project" value="UniProtKB-SubCell"/>
</dbReference>
<dbReference type="GO" id="GO:0042448">
    <property type="term" value="P:progesterone metabolic process"/>
    <property type="evidence" value="ECO:0000318"/>
    <property type="project" value="GO_Central"/>
</dbReference>
<dbReference type="CTD" id="108706406"/>
<evidence type="ECO:0000256" key="8">
    <source>
        <dbReference type="ARBA" id="ARBA00023033"/>
    </source>
</evidence>
<keyword evidence="4 10" id="KW-0349">Heme</keyword>
<dbReference type="GO" id="GO:0042446">
    <property type="term" value="P:hormone biosynthetic process"/>
    <property type="evidence" value="ECO:0000318"/>
    <property type="project" value="GO_Central"/>
</dbReference>
<comment type="subcellular location">
    <subcellularLocation>
        <location evidence="2">Endomembrane system</location>
    </subcellularLocation>
    <subcellularLocation>
        <location evidence="12">Endoplasmic reticulum membrane</location>
        <topology evidence="12">Peripheral membrane protein</topology>
    </subcellularLocation>
    <subcellularLocation>
        <location evidence="12">Microsome membrane</location>
        <topology evidence="12">Peripheral membrane protein</topology>
    </subcellularLocation>
</comment>
<organism evidence="13 14">
    <name type="scientific">Xenopus laevis</name>
    <name type="common">African clawed frog</name>
    <dbReference type="NCBI Taxonomy" id="8355"/>
    <lineage>
        <taxon>Eukaryota</taxon>
        <taxon>Metazoa</taxon>
        <taxon>Chordata</taxon>
        <taxon>Craniata</taxon>
        <taxon>Vertebrata</taxon>
        <taxon>Euteleostomi</taxon>
        <taxon>Amphibia</taxon>
        <taxon>Batrachia</taxon>
        <taxon>Anura</taxon>
        <taxon>Pipoidea</taxon>
        <taxon>Pipidae</taxon>
        <taxon>Xenopodinae</taxon>
        <taxon>Xenopus</taxon>
        <taxon>Xenopus</taxon>
    </lineage>
</organism>
<dbReference type="STRING" id="8355.A0A1L8HP70"/>
<dbReference type="PANTHER" id="PTHR24289">
    <property type="entry name" value="STEROID 17-ALPHA-HYDROXYLASE/17,20 LYASE"/>
    <property type="match status" value="1"/>
</dbReference>
<comment type="cofactor">
    <cofactor evidence="1 10 12">
        <name>heme</name>
        <dbReference type="ChEBI" id="CHEBI:30413"/>
    </cofactor>
</comment>
<sequence length="510" mass="57982">MESAIKKTLMDMMPLLIKASLTLLTVLLIVSMLWKKRNSPPGPWPMPIVGNFFQLGDQIHITLTDMRKRYGDVFQIKLGLMPIVVVSGFETVKTVLLKEGENFADRPNFYSFSLFSDGKSMTFSEKYGESWKVHKKIMKNALRSLSNESTNLSNSSCRLEEYVCAEASDLVQELIDLSAENVAFDPSSLIVITVANVVCALSFGKRYDHQDKEFLSLIDFNNDIRKAAGGGLLADFIPILRFIPSPSLKALKKFVKSFQSFIAQCVKDHFASFEENNIRDITDALIQLCKERKSEDKNQQLSDDQIIATVNDIFGAGFDTITSALLWAIFYLLRYPAFQDKIHKEIEEKIGCSRAPRFNDRKDLHYTEAFINEVLRHSSFVPFGLPHCTTVNTKLNGYYIPKGTCVFTNLYQVNHDNTVWKDADTFMPERFLDENGQIIKNLTEKVLIFGMGVRKCVGEDLARNEMFVIVATMMQRLKLVKSTKHELDPIPVYGLTSKPKAYYLVAEVRN</sequence>
<gene>
    <name evidence="14" type="primary">cyp1d1.S</name>
</gene>
<dbReference type="GO" id="GO:0005506">
    <property type="term" value="F:iron ion binding"/>
    <property type="evidence" value="ECO:0007669"/>
    <property type="project" value="UniProtKB-UniRule"/>
</dbReference>
<name>A0A1L8HP70_XENLA</name>
<dbReference type="FunFam" id="1.10.630.10:FF:000002">
    <property type="entry name" value="Cytochrome P450 1A1"/>
    <property type="match status" value="1"/>
</dbReference>
<evidence type="ECO:0000313" key="13">
    <source>
        <dbReference type="Proteomes" id="UP000186698"/>
    </source>
</evidence>
<dbReference type="CDD" id="cd20677">
    <property type="entry name" value="CYP1D1"/>
    <property type="match status" value="1"/>
</dbReference>
<keyword evidence="8 11" id="KW-0503">Monooxygenase</keyword>
<dbReference type="PRINTS" id="PR00463">
    <property type="entry name" value="EP450I"/>
</dbReference>
<evidence type="ECO:0000256" key="6">
    <source>
        <dbReference type="ARBA" id="ARBA00023002"/>
    </source>
</evidence>
<dbReference type="GO" id="GO:0004508">
    <property type="term" value="F:steroid 17-alpha-monooxygenase activity"/>
    <property type="evidence" value="ECO:0000318"/>
    <property type="project" value="GO_Central"/>
</dbReference>
<evidence type="ECO:0000256" key="3">
    <source>
        <dbReference type="ARBA" id="ARBA00010617"/>
    </source>
</evidence>
<dbReference type="InterPro" id="IPR017972">
    <property type="entry name" value="Cyt_P450_CS"/>
</dbReference>
<dbReference type="InterPro" id="IPR001128">
    <property type="entry name" value="Cyt_P450"/>
</dbReference>
<evidence type="ECO:0000256" key="11">
    <source>
        <dbReference type="RuleBase" id="RU000461"/>
    </source>
</evidence>